<protein>
    <submittedName>
        <fullName evidence="2">Excinuclease ABC subunit C</fullName>
    </submittedName>
</protein>
<dbReference type="Proteomes" id="UP001314796">
    <property type="component" value="Unassembled WGS sequence"/>
</dbReference>
<dbReference type="InterPro" id="IPR001943">
    <property type="entry name" value="UVR_dom"/>
</dbReference>
<dbReference type="InterPro" id="IPR047296">
    <property type="entry name" value="GIY-YIG_UvrC_Cho"/>
</dbReference>
<dbReference type="Pfam" id="PF01541">
    <property type="entry name" value="GIY-YIG"/>
    <property type="match status" value="1"/>
</dbReference>
<dbReference type="CDD" id="cd10434">
    <property type="entry name" value="GIY-YIG_UvrC_Cho"/>
    <property type="match status" value="1"/>
</dbReference>
<dbReference type="InterPro" id="IPR036876">
    <property type="entry name" value="UVR_dom_sf"/>
</dbReference>
<gene>
    <name evidence="2" type="ORF">JOC73_002812</name>
</gene>
<dbReference type="SUPFAM" id="SSF46600">
    <property type="entry name" value="C-terminal UvrC-binding domain of UvrB"/>
    <property type="match status" value="1"/>
</dbReference>
<evidence type="ECO:0000259" key="1">
    <source>
        <dbReference type="PROSITE" id="PS50164"/>
    </source>
</evidence>
<dbReference type="InterPro" id="IPR050066">
    <property type="entry name" value="UvrABC_protein_C"/>
</dbReference>
<dbReference type="EMBL" id="JAFBEE010000028">
    <property type="protein sequence ID" value="MBM7616230.1"/>
    <property type="molecule type" value="Genomic_DNA"/>
</dbReference>
<dbReference type="InterPro" id="IPR000305">
    <property type="entry name" value="GIY-YIG_endonuc"/>
</dbReference>
<evidence type="ECO:0000313" key="2">
    <source>
        <dbReference type="EMBL" id="MBM7616230.1"/>
    </source>
</evidence>
<dbReference type="SMART" id="SM00465">
    <property type="entry name" value="GIYc"/>
    <property type="match status" value="1"/>
</dbReference>
<dbReference type="PROSITE" id="PS50164">
    <property type="entry name" value="GIY_YIG"/>
    <property type="match status" value="1"/>
</dbReference>
<name>A0ABS2NTE6_9FIRM</name>
<comment type="caution">
    <text evidence="2">The sequence shown here is derived from an EMBL/GenBank/DDBJ whole genome shotgun (WGS) entry which is preliminary data.</text>
</comment>
<evidence type="ECO:0000313" key="3">
    <source>
        <dbReference type="Proteomes" id="UP001314796"/>
    </source>
</evidence>
<dbReference type="RefSeq" id="WP_204404239.1">
    <property type="nucleotide sequence ID" value="NZ_JAFBEE010000028.1"/>
</dbReference>
<accession>A0ABS2NTE6</accession>
<feature type="domain" description="GIY-YIG" evidence="1">
    <location>
        <begin position="17"/>
        <end position="95"/>
    </location>
</feature>
<dbReference type="PANTHER" id="PTHR30562">
    <property type="entry name" value="UVRC/OXIDOREDUCTASE"/>
    <property type="match status" value="1"/>
</dbReference>
<keyword evidence="3" id="KW-1185">Reference proteome</keyword>
<dbReference type="Pfam" id="PF02151">
    <property type="entry name" value="UVR"/>
    <property type="match status" value="1"/>
</dbReference>
<organism evidence="2 3">
    <name type="scientific">Alkaliphilus hydrothermalis</name>
    <dbReference type="NCBI Taxonomy" id="1482730"/>
    <lineage>
        <taxon>Bacteria</taxon>
        <taxon>Bacillati</taxon>
        <taxon>Bacillota</taxon>
        <taxon>Clostridia</taxon>
        <taxon>Peptostreptococcales</taxon>
        <taxon>Natronincolaceae</taxon>
        <taxon>Alkaliphilus</taxon>
    </lineage>
</organism>
<dbReference type="InterPro" id="IPR035901">
    <property type="entry name" value="GIY-YIG_endonuc_sf"/>
</dbReference>
<reference evidence="2 3" key="1">
    <citation type="submission" date="2021-01" db="EMBL/GenBank/DDBJ databases">
        <title>Genomic Encyclopedia of Type Strains, Phase IV (KMG-IV): sequencing the most valuable type-strain genomes for metagenomic binning, comparative biology and taxonomic classification.</title>
        <authorList>
            <person name="Goeker M."/>
        </authorList>
    </citation>
    <scope>NUCLEOTIDE SEQUENCE [LARGE SCALE GENOMIC DNA]</scope>
    <source>
        <strain evidence="2 3">DSM 25890</strain>
    </source>
</reference>
<sequence length="347" mass="41015">MRKVPYDLVEKINAIPVAPGVYQMKDFQGNIIYIGKSKNLKSRVKSYFNREHDWNKIKRMVFHIHDIDYIVTDTHLEAQMLECSLIKSLKPIYNAQFKNEQKYKYIKVEGYNPCKILSMVDEREEANCFGPYRSKNILLNIINFFHHIYPITKCAAAYEFNYNVLPKAITKDFFVQNRECLVEILSKKEILQLFILVIEEKMKIAAKEEQYEIASIYRDIIPNMKYLFTSKSEGDHSHLINRRILLGEKILEGYKIFYISNDRIIHKKKYKRLSSKFIEGFLNEGRRLEESAYDIKSEKSQLDYRAIISGELKNVDCKHMTVIDDQFDSLLFIRNLKGLGRNSLEEK</sequence>
<dbReference type="PANTHER" id="PTHR30562:SF1">
    <property type="entry name" value="UVRABC SYSTEM PROTEIN C"/>
    <property type="match status" value="1"/>
</dbReference>
<dbReference type="Gene3D" id="3.40.1440.10">
    <property type="entry name" value="GIY-YIG endonuclease"/>
    <property type="match status" value="1"/>
</dbReference>
<dbReference type="SUPFAM" id="SSF82771">
    <property type="entry name" value="GIY-YIG endonuclease"/>
    <property type="match status" value="1"/>
</dbReference>
<proteinExistence type="predicted"/>